<comment type="caution">
    <text evidence="1">The sequence shown here is derived from an EMBL/GenBank/DDBJ whole genome shotgun (WGS) entry which is preliminary data.</text>
</comment>
<gene>
    <name evidence="1" type="ORF">GKZ28_27775</name>
</gene>
<dbReference type="AlphaFoldDB" id="A0A964RT82"/>
<dbReference type="EMBL" id="WSRQ01000142">
    <property type="protein sequence ID" value="MVX67411.1"/>
    <property type="molecule type" value="Genomic_DNA"/>
</dbReference>
<protein>
    <submittedName>
        <fullName evidence="1">Uncharacterized protein</fullName>
    </submittedName>
</protein>
<evidence type="ECO:0000313" key="1">
    <source>
        <dbReference type="EMBL" id="MVX67411.1"/>
    </source>
</evidence>
<organism evidence="1 2">
    <name type="scientific">Clostridium chromiireducens</name>
    <dbReference type="NCBI Taxonomy" id="225345"/>
    <lineage>
        <taxon>Bacteria</taxon>
        <taxon>Bacillati</taxon>
        <taxon>Bacillota</taxon>
        <taxon>Clostridia</taxon>
        <taxon>Eubacteriales</taxon>
        <taxon>Clostridiaceae</taxon>
        <taxon>Clostridium</taxon>
    </lineage>
</organism>
<sequence>MYANKVLLQSLYKKIIIEFSRATGKGLEESMDYFYNSTTYDLISNGIGDMHCRGVKYLTDELLLEYGIIEQIGYPTRKGVASQSQALD</sequence>
<proteinExistence type="predicted"/>
<dbReference type="Proteomes" id="UP000656077">
    <property type="component" value="Unassembled WGS sequence"/>
</dbReference>
<reference evidence="1" key="1">
    <citation type="submission" date="2019-12" db="EMBL/GenBank/DDBJ databases">
        <title>Microbes associate with the intestines of laboratory mice.</title>
        <authorList>
            <person name="Navarre W."/>
            <person name="Wong E."/>
        </authorList>
    </citation>
    <scope>NUCLEOTIDE SEQUENCE</scope>
    <source>
        <strain evidence="1">NM79_F5</strain>
    </source>
</reference>
<evidence type="ECO:0000313" key="2">
    <source>
        <dbReference type="Proteomes" id="UP000656077"/>
    </source>
</evidence>
<accession>A0A964RT82</accession>
<dbReference type="RefSeq" id="WP_160361804.1">
    <property type="nucleotide sequence ID" value="NZ_WSRQ01000142.1"/>
</dbReference>
<name>A0A964RT82_9CLOT</name>